<comment type="subunit">
    <text evidence="9 10">Homodimer, forms a heterotetramer with a Cas2 homodimer.</text>
</comment>
<dbReference type="GO" id="GO:0051607">
    <property type="term" value="P:defense response to virus"/>
    <property type="evidence" value="ECO:0007669"/>
    <property type="project" value="UniProtKB-UniRule"/>
</dbReference>
<dbReference type="GO" id="GO:0046872">
    <property type="term" value="F:metal ion binding"/>
    <property type="evidence" value="ECO:0007669"/>
    <property type="project" value="UniProtKB-UniRule"/>
</dbReference>
<dbReference type="Gene3D" id="1.20.120.920">
    <property type="entry name" value="CRISPR-associated endonuclease Cas1, C-terminal domain"/>
    <property type="match status" value="1"/>
</dbReference>
<dbReference type="Gene3D" id="3.100.10.20">
    <property type="entry name" value="CRISPR-associated endonuclease Cas1, N-terminal domain"/>
    <property type="match status" value="1"/>
</dbReference>
<comment type="cofactor">
    <cofactor evidence="10">
        <name>Mg(2+)</name>
        <dbReference type="ChEBI" id="CHEBI:18420"/>
    </cofactor>
    <cofactor evidence="10">
        <name>Mn(2+)</name>
        <dbReference type="ChEBI" id="CHEBI:29035"/>
    </cofactor>
</comment>
<comment type="caution">
    <text evidence="11">The sequence shown here is derived from an EMBL/GenBank/DDBJ whole genome shotgun (WGS) entry which is preliminary data.</text>
</comment>
<feature type="binding site" evidence="10">
    <location>
        <position position="224"/>
    </location>
    <ligand>
        <name>Mn(2+)</name>
        <dbReference type="ChEBI" id="CHEBI:29035"/>
    </ligand>
</feature>
<evidence type="ECO:0000256" key="1">
    <source>
        <dbReference type="ARBA" id="ARBA00022722"/>
    </source>
</evidence>
<keyword evidence="2 10" id="KW-0479">Metal-binding</keyword>
<reference evidence="11" key="1">
    <citation type="submission" date="2020-10" db="EMBL/GenBank/DDBJ databases">
        <authorList>
            <person name="Castelo-Branco R."/>
            <person name="Eusebio N."/>
            <person name="Adriana R."/>
            <person name="Vieira A."/>
            <person name="Brugerolle De Fraissinette N."/>
            <person name="Rezende De Castro R."/>
            <person name="Schneider M.P."/>
            <person name="Vasconcelos V."/>
            <person name="Leao P.N."/>
        </authorList>
    </citation>
    <scope>NUCLEOTIDE SEQUENCE</scope>
    <source>
        <strain evidence="11">LEGE 11467</strain>
    </source>
</reference>
<dbReference type="GO" id="GO:0003677">
    <property type="term" value="F:DNA binding"/>
    <property type="evidence" value="ECO:0007669"/>
    <property type="project" value="UniProtKB-KW"/>
</dbReference>
<dbReference type="EMBL" id="JADEXN010000386">
    <property type="protein sequence ID" value="MBE9042577.1"/>
    <property type="molecule type" value="Genomic_DNA"/>
</dbReference>
<dbReference type="AlphaFoldDB" id="A0A928Z8K3"/>
<keyword evidence="5 10" id="KW-0460">Magnesium</keyword>
<dbReference type="InterPro" id="IPR042206">
    <property type="entry name" value="CRISPR-assoc_Cas1_C"/>
</dbReference>
<comment type="similarity">
    <text evidence="10">Belongs to the CRISPR-associated endonuclease Cas1 family.</text>
</comment>
<dbReference type="GO" id="GO:0016787">
    <property type="term" value="F:hydrolase activity"/>
    <property type="evidence" value="ECO:0007669"/>
    <property type="project" value="UniProtKB-KW"/>
</dbReference>
<dbReference type="GO" id="GO:0043571">
    <property type="term" value="P:maintenance of CRISPR repeat elements"/>
    <property type="evidence" value="ECO:0007669"/>
    <property type="project" value="UniProtKB-UniRule"/>
</dbReference>
<dbReference type="GO" id="GO:0004519">
    <property type="term" value="F:endonuclease activity"/>
    <property type="evidence" value="ECO:0007669"/>
    <property type="project" value="UniProtKB-UniRule"/>
</dbReference>
<feature type="binding site" evidence="10">
    <location>
        <position position="239"/>
    </location>
    <ligand>
        <name>Mn(2+)</name>
        <dbReference type="ChEBI" id="CHEBI:29035"/>
    </ligand>
</feature>
<keyword evidence="3 10" id="KW-0255">Endonuclease</keyword>
<evidence type="ECO:0000256" key="5">
    <source>
        <dbReference type="ARBA" id="ARBA00022842"/>
    </source>
</evidence>
<gene>
    <name evidence="10 11" type="primary">cas1</name>
    <name evidence="11" type="ORF">IQ235_17550</name>
</gene>
<evidence type="ECO:0000256" key="6">
    <source>
        <dbReference type="ARBA" id="ARBA00023118"/>
    </source>
</evidence>
<keyword evidence="12" id="KW-1185">Reference proteome</keyword>
<evidence type="ECO:0000256" key="8">
    <source>
        <dbReference type="ARBA" id="ARBA00023211"/>
    </source>
</evidence>
<keyword evidence="8 10" id="KW-0464">Manganese</keyword>
<evidence type="ECO:0000256" key="4">
    <source>
        <dbReference type="ARBA" id="ARBA00022801"/>
    </source>
</evidence>
<dbReference type="HAMAP" id="MF_01470">
    <property type="entry name" value="Cas1"/>
    <property type="match status" value="1"/>
</dbReference>
<evidence type="ECO:0000256" key="3">
    <source>
        <dbReference type="ARBA" id="ARBA00022759"/>
    </source>
</evidence>
<accession>A0A928Z8K3</accession>
<name>A0A928Z8K3_9CYAN</name>
<evidence type="ECO:0000313" key="11">
    <source>
        <dbReference type="EMBL" id="MBE9042577.1"/>
    </source>
</evidence>
<sequence length="334" mass="38289">MATLYLTDQGTTVYKEHLRFVVCVAPGEKLEIPIREIDRILIFGNIQLTTQVIAACLQEQIPVLFLSSSGQYRGHLWSLNPLHLDSEIIQIKKHKEEDFQRETSRSIIRGKLLNSKQLLLRFNRKRKVATVMQAVEGITADLASLERVDNLDTLRGYEGIGAARYFPAWGQLITNREFQFAKRVRHPPTDPVNALLSFGYTILLNNVVSLIIAEGLSPYFGNLHYGEDRKTYLAFDLMEEFRSPIVDSLVLKVINKKIIKFNDFEPTRSSAGIYLTASARRTFLDQLEKQMNEEVSHPDLQSLVTYRQAVGLQIRRYKRSLQRGVAYEPFSRLA</sequence>
<keyword evidence="1 10" id="KW-0540">Nuclease</keyword>
<evidence type="ECO:0000313" key="12">
    <source>
        <dbReference type="Proteomes" id="UP000621799"/>
    </source>
</evidence>
<dbReference type="PANTHER" id="PTHR34353">
    <property type="entry name" value="CRISPR-ASSOCIATED ENDONUCLEASE CAS1 1"/>
    <property type="match status" value="1"/>
</dbReference>
<keyword evidence="7 10" id="KW-0238">DNA-binding</keyword>
<evidence type="ECO:0000256" key="2">
    <source>
        <dbReference type="ARBA" id="ARBA00022723"/>
    </source>
</evidence>
<dbReference type="InterPro" id="IPR042211">
    <property type="entry name" value="CRISPR-assoc_Cas1_N"/>
</dbReference>
<dbReference type="Proteomes" id="UP000621799">
    <property type="component" value="Unassembled WGS sequence"/>
</dbReference>
<protein>
    <recommendedName>
        <fullName evidence="10">CRISPR-associated endonuclease Cas1</fullName>
        <ecNumber evidence="10">3.1.-.-</ecNumber>
    </recommendedName>
</protein>
<organism evidence="11 12">
    <name type="scientific">Zarconia navalis LEGE 11467</name>
    <dbReference type="NCBI Taxonomy" id="1828826"/>
    <lineage>
        <taxon>Bacteria</taxon>
        <taxon>Bacillati</taxon>
        <taxon>Cyanobacteriota</taxon>
        <taxon>Cyanophyceae</taxon>
        <taxon>Oscillatoriophycideae</taxon>
        <taxon>Oscillatoriales</taxon>
        <taxon>Oscillatoriales incertae sedis</taxon>
        <taxon>Zarconia</taxon>
        <taxon>Zarconia navalis</taxon>
    </lineage>
</organism>
<dbReference type="EC" id="3.1.-.-" evidence="10"/>
<proteinExistence type="inferred from homology"/>
<evidence type="ECO:0000256" key="10">
    <source>
        <dbReference type="HAMAP-Rule" id="MF_01470"/>
    </source>
</evidence>
<dbReference type="Pfam" id="PF01867">
    <property type="entry name" value="Cas_Cas1"/>
    <property type="match status" value="1"/>
</dbReference>
<feature type="binding site" evidence="10">
    <location>
        <position position="158"/>
    </location>
    <ligand>
        <name>Mn(2+)</name>
        <dbReference type="ChEBI" id="CHEBI:29035"/>
    </ligand>
</feature>
<evidence type="ECO:0000256" key="9">
    <source>
        <dbReference type="ARBA" id="ARBA00038592"/>
    </source>
</evidence>
<dbReference type="InterPro" id="IPR002729">
    <property type="entry name" value="CRISPR-assoc_Cas1"/>
</dbReference>
<evidence type="ECO:0000256" key="7">
    <source>
        <dbReference type="ARBA" id="ARBA00023125"/>
    </source>
</evidence>
<dbReference type="PANTHER" id="PTHR34353:SF2">
    <property type="entry name" value="CRISPR-ASSOCIATED ENDONUCLEASE CAS1 1"/>
    <property type="match status" value="1"/>
</dbReference>
<dbReference type="NCBIfam" id="TIGR00287">
    <property type="entry name" value="cas1"/>
    <property type="match status" value="1"/>
</dbReference>
<keyword evidence="4 10" id="KW-0378">Hydrolase</keyword>
<keyword evidence="6 10" id="KW-0051">Antiviral defense</keyword>
<dbReference type="CDD" id="cd09634">
    <property type="entry name" value="Cas1_I-II-III"/>
    <property type="match status" value="1"/>
</dbReference>
<comment type="function">
    <text evidence="10">CRISPR (clustered regularly interspaced short palindromic repeat), is an adaptive immune system that provides protection against mobile genetic elements (viruses, transposable elements and conjugative plasmids). CRISPR clusters contain spacers, sequences complementary to antecedent mobile elements, and target invading nucleic acids. CRISPR clusters are transcribed and processed into CRISPR RNA (crRNA). Acts as a dsDNA endonuclease. Involved in the integration of spacer DNA into the CRISPR cassette.</text>
</comment>
<dbReference type="InterPro" id="IPR050646">
    <property type="entry name" value="Cas1"/>
</dbReference>